<evidence type="ECO:0000256" key="2">
    <source>
        <dbReference type="ARBA" id="ARBA00022448"/>
    </source>
</evidence>
<reference evidence="13" key="1">
    <citation type="journal article" date="2023" name="G3 (Bethesda)">
        <title>A reference genome for the long-term kleptoplast-retaining sea slug Elysia crispata morphotype clarki.</title>
        <authorList>
            <person name="Eastman K.E."/>
            <person name="Pendleton A.L."/>
            <person name="Shaikh M.A."/>
            <person name="Suttiyut T."/>
            <person name="Ogas R."/>
            <person name="Tomko P."/>
            <person name="Gavelis G."/>
            <person name="Widhalm J.R."/>
            <person name="Wisecaver J.H."/>
        </authorList>
    </citation>
    <scope>NUCLEOTIDE SEQUENCE</scope>
    <source>
        <strain evidence="13">ECLA1</strain>
    </source>
</reference>
<feature type="compositionally biased region" description="Polar residues" evidence="8">
    <location>
        <begin position="126"/>
        <end position="150"/>
    </location>
</feature>
<evidence type="ECO:0000256" key="1">
    <source>
        <dbReference type="ARBA" id="ARBA00004141"/>
    </source>
</evidence>
<dbReference type="InterPro" id="IPR005821">
    <property type="entry name" value="Ion_trans_dom"/>
</dbReference>
<evidence type="ECO:0000256" key="5">
    <source>
        <dbReference type="ARBA" id="ARBA00023065"/>
    </source>
</evidence>
<feature type="compositionally biased region" description="Low complexity" evidence="8">
    <location>
        <begin position="1121"/>
        <end position="1133"/>
    </location>
</feature>
<feature type="compositionally biased region" description="Polar residues" evidence="8">
    <location>
        <begin position="1142"/>
        <end position="1154"/>
    </location>
</feature>
<feature type="domain" description="Ion transport" evidence="10">
    <location>
        <begin position="1195"/>
        <end position="1452"/>
    </location>
</feature>
<keyword evidence="4 9" id="KW-1133">Transmembrane helix</keyword>
<feature type="transmembrane region" description="Helical" evidence="9">
    <location>
        <begin position="1417"/>
        <end position="1439"/>
    </location>
</feature>
<dbReference type="Pfam" id="PF00520">
    <property type="entry name" value="Ion_trans"/>
    <property type="match status" value="1"/>
</dbReference>
<feature type="compositionally biased region" description="Basic residues" evidence="8">
    <location>
        <begin position="64"/>
        <end position="82"/>
    </location>
</feature>
<dbReference type="GO" id="GO:0005886">
    <property type="term" value="C:plasma membrane"/>
    <property type="evidence" value="ECO:0007669"/>
    <property type="project" value="TreeGrafter"/>
</dbReference>
<keyword evidence="5" id="KW-0406">Ion transport</keyword>
<dbReference type="GO" id="GO:0099604">
    <property type="term" value="F:ligand-gated calcium channel activity"/>
    <property type="evidence" value="ECO:0007669"/>
    <property type="project" value="TreeGrafter"/>
</dbReference>
<feature type="domain" description="TRPM-like" evidence="12">
    <location>
        <begin position="934"/>
        <end position="1050"/>
    </location>
</feature>
<dbReference type="EMBL" id="JAWDGP010004242">
    <property type="protein sequence ID" value="KAK3766251.1"/>
    <property type="molecule type" value="Genomic_DNA"/>
</dbReference>
<evidence type="ECO:0008006" key="15">
    <source>
        <dbReference type="Google" id="ProtNLM"/>
    </source>
</evidence>
<dbReference type="PANTHER" id="PTHR13800">
    <property type="entry name" value="TRANSIENT RECEPTOR POTENTIAL CATION CHANNEL, SUBFAMILY M, MEMBER 6"/>
    <property type="match status" value="1"/>
</dbReference>
<feature type="compositionally biased region" description="Basic residues" evidence="8">
    <location>
        <begin position="157"/>
        <end position="169"/>
    </location>
</feature>
<dbReference type="InterPro" id="IPR050927">
    <property type="entry name" value="TRPM"/>
</dbReference>
<name>A0AAE0ZCB0_9GAST</name>
<keyword evidence="14" id="KW-1185">Reference proteome</keyword>
<feature type="domain" description="TRPM SLOG" evidence="11">
    <location>
        <begin position="396"/>
        <end position="660"/>
    </location>
</feature>
<protein>
    <recommendedName>
        <fullName evidence="15">TRPM SLOG domain-containing protein</fullName>
    </recommendedName>
</protein>
<evidence type="ECO:0000256" key="3">
    <source>
        <dbReference type="ARBA" id="ARBA00022692"/>
    </source>
</evidence>
<feature type="region of interest" description="Disordered" evidence="8">
    <location>
        <begin position="244"/>
        <end position="283"/>
    </location>
</feature>
<dbReference type="Pfam" id="PF25508">
    <property type="entry name" value="TRPM2"/>
    <property type="match status" value="2"/>
</dbReference>
<evidence type="ECO:0000313" key="13">
    <source>
        <dbReference type="EMBL" id="KAK3766251.1"/>
    </source>
</evidence>
<feature type="transmembrane region" description="Helical" evidence="9">
    <location>
        <begin position="1195"/>
        <end position="1213"/>
    </location>
</feature>
<sequence>MNKTRLSKTNLECSIGSRRELDNLEDLNSVVTNSTQNMSWHGEERVLDFKEHEYPGRPGTAPPPHHHNKSERESKRKKKKKNKNLDSSNLALFDDNIDDRVKPLPEPQMDVPIFSVSAPQGRPPIQGTSLSINSKGSGTSPHAETFSSQHPSDDHFKYKKRKKRHHSKRSEKIPHIPLDDVSVEATNQKDALSSVLKNTLIAYPEASSAAVNSNLHSSSSRIHTSSSNYAAVEDRIETEFLQGKLVPSLQSSPTHEGLKIETKDDDSDHPSEKDDSIGSHGFKNSVIRQIERSQSRQLVGKNSKDKNKLISQRETANFIVSQIKQRDCCIYVKKHKGGGDDCECGHAKSWHVDRNMDVSDEGTHIWHQKTHTEEGPCDSFGQIHFRGFGTNVLKSPYVRVDFKTPVSVVWELMIKYWKMPEPRLLLSITGGAQRFQLKPRLSSLLKQGLVEAAMNTGAWIVTGGTASGVMEFVGEALRDHMAISSMGSQVPCVALGIAVWGCVANNLALDGEGEQGLWPATYAIEDVIHPARGMASLDPNHTHFLLVDDGREKVFGAEIPLRSELEHYISAVGTTGVAQGQTIPTPVVLIVVEGGVNTMETVFQSNKRNTPVVVINGSGRAADILALAFKITADPANPDKSKFLPDFEDIMREAVTRTFVWKAHDKDKDRKIQNCIDSTVSALKRRNLINIFNLDESDSVKDIDRAILYALLKANKFNCNSQLALALAWNRCDIARQQIFTAENRTQWKLKDLYDAMFTALVQNRADFVQLFMDTGVDLKKFLNIKTLWNLYCNCLSVEDDGEASILRNIITYTSQGWSEYLRLKPLEEWTEFPKEGLLHCINRAIIHLLKDESFDFYMGDKYFVSDEEASMEWKGDRAVIQPLLERIHSKNKDNFMGSGGQGHVSDKTQTTSQGYVSQDGILRFNGGHSRSSRVKQRLKMKETFDFERPERDLFIFSVLFNRRQLADLFLHQGTDHLGMSLFGSSLLKALADQADMDEEDSVSLDLMQHSLSMEMVAKAVLDECYARSRQDAHLLLTRQIKQLGDMSCLLHVDRQHLMEFAEHSACQTKLSSIWKGSLSLHTSEFKVFLTLCLPFLIVFMKFNKGTSRIGFESEDSANQASLLQGQQQQDNGNIHSEENVDTTTPRFAQSQNMPKDKTKRTQFREVRIMNCNNRGGLNPLRAFYTFYKAPVSKFMANIISYLIFLGMFSYFLLTNIKPVTESNSPSATEILVWVWFLTLITEEIRQIMIRDQRSLKYKIRNWWSNFWNQFDLLMYCCMLASIVLRYWMEESGFVYVRCVYSVTLAMTYLRFMQFFFAEKNMGPKVIMIRRMLTDLMFFFLILVVFVLSFGVAYHINLFPNSPVSWSILKNVLYYPYFQIYGELFLEDLEKGGEGDCTTNKTIWQEDPSQRCPEENAIVPIMLALYMVLTNILLVNLLIAMFSYTFQTVQDNSTKVWRFYRISLVNEYFDRPTLVPPIIVINHIWRLFRYCLARKGEATKRHNAFSKRMCEDTNLRLTLLEKAAMDMYLATSSIRQNELLDNRVANTAERLDKVMGDLQRIKESVMQQELDRAAEADKAAALLDLAAGVEGEGAAPAASDSMRRKHGIWLSVKKSEKETSSLKEQMRELKTQSAETAAQLAEVTAMLQSLLAQRK</sequence>
<dbReference type="InterPro" id="IPR057366">
    <property type="entry name" value="TRPM-like"/>
</dbReference>
<evidence type="ECO:0000313" key="14">
    <source>
        <dbReference type="Proteomes" id="UP001283361"/>
    </source>
</evidence>
<gene>
    <name evidence="13" type="ORF">RRG08_036888</name>
</gene>
<keyword evidence="3 9" id="KW-0812">Transmembrane</keyword>
<feature type="transmembrane region" description="Helical" evidence="9">
    <location>
        <begin position="1271"/>
        <end position="1289"/>
    </location>
</feature>
<evidence type="ECO:0000256" key="7">
    <source>
        <dbReference type="ARBA" id="ARBA00023303"/>
    </source>
</evidence>
<dbReference type="PANTHER" id="PTHR13800:SF12">
    <property type="entry name" value="TRANSIENT RECEPTOR POTENTIAL CATION CHANNEL SUBFAMILY M MEMBER-LIKE 2"/>
    <property type="match status" value="1"/>
</dbReference>
<dbReference type="InterPro" id="IPR041491">
    <property type="entry name" value="TRPM_SLOG"/>
</dbReference>
<feature type="transmembrane region" description="Helical" evidence="9">
    <location>
        <begin position="1333"/>
        <end position="1356"/>
    </location>
</feature>
<keyword evidence="2" id="KW-0813">Transport</keyword>
<feature type="compositionally biased region" description="Basic and acidic residues" evidence="8">
    <location>
        <begin position="256"/>
        <end position="277"/>
    </location>
</feature>
<accession>A0AAE0ZCB0</accession>
<evidence type="ECO:0000259" key="12">
    <source>
        <dbReference type="Pfam" id="PF25508"/>
    </source>
</evidence>
<feature type="transmembrane region" description="Helical" evidence="9">
    <location>
        <begin position="1295"/>
        <end position="1312"/>
    </location>
</feature>
<feature type="region of interest" description="Disordered" evidence="8">
    <location>
        <begin position="35"/>
        <end position="174"/>
    </location>
</feature>
<keyword evidence="7" id="KW-0407">Ion channel</keyword>
<evidence type="ECO:0000256" key="6">
    <source>
        <dbReference type="ARBA" id="ARBA00023136"/>
    </source>
</evidence>
<proteinExistence type="predicted"/>
<evidence type="ECO:0000256" key="9">
    <source>
        <dbReference type="SAM" id="Phobius"/>
    </source>
</evidence>
<evidence type="ECO:0000259" key="10">
    <source>
        <dbReference type="Pfam" id="PF00520"/>
    </source>
</evidence>
<dbReference type="Pfam" id="PF18139">
    <property type="entry name" value="LSDAT_euk"/>
    <property type="match status" value="1"/>
</dbReference>
<evidence type="ECO:0000259" key="11">
    <source>
        <dbReference type="Pfam" id="PF18139"/>
    </source>
</evidence>
<keyword evidence="6 9" id="KW-0472">Membrane</keyword>
<feature type="compositionally biased region" description="Basic and acidic residues" evidence="8">
    <location>
        <begin position="41"/>
        <end position="55"/>
    </location>
</feature>
<comment type="caution">
    <text evidence="13">The sequence shown here is derived from an EMBL/GenBank/DDBJ whole genome shotgun (WGS) entry which is preliminary data.</text>
</comment>
<comment type="subcellular location">
    <subcellularLocation>
        <location evidence="1">Membrane</location>
        <topology evidence="1">Multi-pass membrane protein</topology>
    </subcellularLocation>
</comment>
<dbReference type="Proteomes" id="UP001283361">
    <property type="component" value="Unassembled WGS sequence"/>
</dbReference>
<organism evidence="13 14">
    <name type="scientific">Elysia crispata</name>
    <name type="common">lettuce slug</name>
    <dbReference type="NCBI Taxonomy" id="231223"/>
    <lineage>
        <taxon>Eukaryota</taxon>
        <taxon>Metazoa</taxon>
        <taxon>Spiralia</taxon>
        <taxon>Lophotrochozoa</taxon>
        <taxon>Mollusca</taxon>
        <taxon>Gastropoda</taxon>
        <taxon>Heterobranchia</taxon>
        <taxon>Euthyneura</taxon>
        <taxon>Panpulmonata</taxon>
        <taxon>Sacoglossa</taxon>
        <taxon>Placobranchoidea</taxon>
        <taxon>Plakobranchidae</taxon>
        <taxon>Elysia</taxon>
    </lineage>
</organism>
<evidence type="ECO:0000256" key="4">
    <source>
        <dbReference type="ARBA" id="ARBA00022989"/>
    </source>
</evidence>
<feature type="region of interest" description="Disordered" evidence="8">
    <location>
        <begin position="1121"/>
        <end position="1160"/>
    </location>
</feature>
<evidence type="ECO:0000256" key="8">
    <source>
        <dbReference type="SAM" id="MobiDB-lite"/>
    </source>
</evidence>
<feature type="domain" description="TRPM-like" evidence="12">
    <location>
        <begin position="739"/>
        <end position="795"/>
    </location>
</feature>